<keyword evidence="2 7" id="KW-0732">Signal</keyword>
<dbReference type="Pfam" id="PF04916">
    <property type="entry name" value="Phospholip_B"/>
    <property type="match status" value="2"/>
</dbReference>
<dbReference type="PANTHER" id="PTHR12370">
    <property type="entry name" value="PHOSPHOLIPASE B-RELATED"/>
    <property type="match status" value="1"/>
</dbReference>
<comment type="function">
    <text evidence="7">Putative phospholipase.</text>
</comment>
<protein>
    <recommendedName>
        <fullName evidence="7">Phospholipase B-like</fullName>
        <ecNumber evidence="7">3.1.1.-</ecNumber>
    </recommendedName>
</protein>
<evidence type="ECO:0000256" key="1">
    <source>
        <dbReference type="ARBA" id="ARBA00007835"/>
    </source>
</evidence>
<dbReference type="EC" id="3.1.1.-" evidence="7"/>
<proteinExistence type="inferred from homology"/>
<dbReference type="PANTHER" id="PTHR12370:SF3">
    <property type="entry name" value="PHOSPHOLIPASE B-LIKE 2-RELATED"/>
    <property type="match status" value="1"/>
</dbReference>
<feature type="signal peptide" evidence="7">
    <location>
        <begin position="1"/>
        <end position="25"/>
    </location>
</feature>
<evidence type="ECO:0000256" key="4">
    <source>
        <dbReference type="ARBA" id="ARBA00022963"/>
    </source>
</evidence>
<evidence type="ECO:0000313" key="8">
    <source>
        <dbReference type="EMBL" id="GFR86205.1"/>
    </source>
</evidence>
<comment type="caution">
    <text evidence="8">The sequence shown here is derived from an EMBL/GenBank/DDBJ whole genome shotgun (WGS) entry which is preliminary data.</text>
</comment>
<accession>A0AAV4GME7</accession>
<dbReference type="GO" id="GO:0009395">
    <property type="term" value="P:phospholipid catabolic process"/>
    <property type="evidence" value="ECO:0007669"/>
    <property type="project" value="TreeGrafter"/>
</dbReference>
<keyword evidence="6" id="KW-0325">Glycoprotein</keyword>
<sequence length="479" mass="53869">MATSIRSNLVYQLIIVLSILSFIEATSKLWVVFDTNEQTFQISEQPQTDYVAVASLVNSINQTGWAKLDVTTRAGPERKYNDSVQAYAAGFVEGHLTRPLMKMHWANTGAWVCPEPLSKQCLQIKRFLRANMEWMLQNIKVSSSSSPFWHHVRLFLEQSAGLQDGFAGMPGKLNLDIEIFSVYLWQVGGDMEDLLNLFASSSDEKINTPDPWATGTGHCSALLRLLPDYSDLYVAQDTWSDFSSMLRVLKRYSFELIKYPLDTKTPAPGNTITFSSYPGVLYSGDDFYTISSGLLTQETTIGYSNSSLNKYIKPTSVMEEIFNKSGQPALVAKFGDWFTYERTPRALIFKRDMPKVKDIPAMIKLMRYNNFKHDPLSRCNCTPPYSGENAIAARCDLNPANGTYPFGALGHRPHAATDMKLTNFDLFKSQSFQAQSGPPFDNVPAFQWSTSSFKDNSHVGHPDVWKFPVITFNGSNPMQ</sequence>
<organism evidence="8 9">
    <name type="scientific">Elysia marginata</name>
    <dbReference type="NCBI Taxonomy" id="1093978"/>
    <lineage>
        <taxon>Eukaryota</taxon>
        <taxon>Metazoa</taxon>
        <taxon>Spiralia</taxon>
        <taxon>Lophotrochozoa</taxon>
        <taxon>Mollusca</taxon>
        <taxon>Gastropoda</taxon>
        <taxon>Heterobranchia</taxon>
        <taxon>Euthyneura</taxon>
        <taxon>Panpulmonata</taxon>
        <taxon>Sacoglossa</taxon>
        <taxon>Placobranchoidea</taxon>
        <taxon>Plakobranchidae</taxon>
        <taxon>Elysia</taxon>
    </lineage>
</organism>
<keyword evidence="3 7" id="KW-0378">Hydrolase</keyword>
<evidence type="ECO:0000256" key="5">
    <source>
        <dbReference type="ARBA" id="ARBA00023098"/>
    </source>
</evidence>
<feature type="chain" id="PRO_5043112832" description="Phospholipase B-like" evidence="7">
    <location>
        <begin position="26"/>
        <end position="479"/>
    </location>
</feature>
<comment type="similarity">
    <text evidence="1 7">Belongs to the phospholipase B-like family.</text>
</comment>
<keyword evidence="5 7" id="KW-0443">Lipid metabolism</keyword>
<gene>
    <name evidence="8" type="ORF">ElyMa_004193900</name>
</gene>
<dbReference type="AlphaFoldDB" id="A0AAV4GME7"/>
<keyword evidence="4 7" id="KW-0442">Lipid degradation</keyword>
<evidence type="ECO:0000256" key="2">
    <source>
        <dbReference type="ARBA" id="ARBA00022729"/>
    </source>
</evidence>
<dbReference type="InterPro" id="IPR007000">
    <property type="entry name" value="PLipase_B-like"/>
</dbReference>
<evidence type="ECO:0000256" key="6">
    <source>
        <dbReference type="ARBA" id="ARBA00023180"/>
    </source>
</evidence>
<reference evidence="8 9" key="1">
    <citation type="journal article" date="2021" name="Elife">
        <title>Chloroplast acquisition without the gene transfer in kleptoplastic sea slugs, Plakobranchus ocellatus.</title>
        <authorList>
            <person name="Maeda T."/>
            <person name="Takahashi S."/>
            <person name="Yoshida T."/>
            <person name="Shimamura S."/>
            <person name="Takaki Y."/>
            <person name="Nagai Y."/>
            <person name="Toyoda A."/>
            <person name="Suzuki Y."/>
            <person name="Arimoto A."/>
            <person name="Ishii H."/>
            <person name="Satoh N."/>
            <person name="Nishiyama T."/>
            <person name="Hasebe M."/>
            <person name="Maruyama T."/>
            <person name="Minagawa J."/>
            <person name="Obokata J."/>
            <person name="Shigenobu S."/>
        </authorList>
    </citation>
    <scope>NUCLEOTIDE SEQUENCE [LARGE SCALE GENOMIC DNA]</scope>
</reference>
<dbReference type="GO" id="GO:0005576">
    <property type="term" value="C:extracellular region"/>
    <property type="evidence" value="ECO:0007669"/>
    <property type="project" value="TreeGrafter"/>
</dbReference>
<dbReference type="Proteomes" id="UP000762676">
    <property type="component" value="Unassembled WGS sequence"/>
</dbReference>
<keyword evidence="9" id="KW-1185">Reference proteome</keyword>
<dbReference type="GO" id="GO:0004620">
    <property type="term" value="F:phospholipase activity"/>
    <property type="evidence" value="ECO:0007669"/>
    <property type="project" value="InterPro"/>
</dbReference>
<evidence type="ECO:0000313" key="9">
    <source>
        <dbReference type="Proteomes" id="UP000762676"/>
    </source>
</evidence>
<dbReference type="EMBL" id="BMAT01008483">
    <property type="protein sequence ID" value="GFR86205.1"/>
    <property type="molecule type" value="Genomic_DNA"/>
</dbReference>
<evidence type="ECO:0000256" key="7">
    <source>
        <dbReference type="RuleBase" id="RU364138"/>
    </source>
</evidence>
<name>A0AAV4GME7_9GAST</name>
<evidence type="ECO:0000256" key="3">
    <source>
        <dbReference type="ARBA" id="ARBA00022801"/>
    </source>
</evidence>
<dbReference type="Gene3D" id="3.60.60.30">
    <property type="match status" value="2"/>
</dbReference>